<feature type="signal peptide" evidence="5">
    <location>
        <begin position="1"/>
        <end position="23"/>
    </location>
</feature>
<dbReference type="Gene3D" id="3.40.50.2300">
    <property type="match status" value="1"/>
</dbReference>
<dbReference type="InterPro" id="IPR015683">
    <property type="entry name" value="Ionotropic_Glu_rcpt"/>
</dbReference>
<comment type="caution">
    <text evidence="7">The sequence shown here is derived from an EMBL/GenBank/DDBJ whole genome shotgun (WGS) entry which is preliminary data.</text>
</comment>
<sequence length="212" mass="23262">MQNPYFICFHMFLLMCFCVPLTGFNETASKANVGVVLDLETALGKICKTCIAMSIEDFYFNRDCNTMIEPHFRNSGNDVVTAASAAIDLLKNAEVMAIIGPQKSVQADFVIDIGDKVEVPIISPATSPSISTKDSSYLIRSAWCSSSQVKAIAAIVKKFGWREVVFVYEDTNYGSGLVPYMIVDLLESNALVSHQTVISSDATEDRDWSSIS</sequence>
<evidence type="ECO:0000256" key="1">
    <source>
        <dbReference type="ARBA" id="ARBA00004370"/>
    </source>
</evidence>
<comment type="subcellular location">
    <subcellularLocation>
        <location evidence="1">Membrane</location>
    </subcellularLocation>
</comment>
<keyword evidence="8" id="KW-1185">Reference proteome</keyword>
<gene>
    <name evidence="7" type="ORF">AAHA92_16753</name>
</gene>
<reference evidence="7 8" key="1">
    <citation type="submission" date="2024-06" db="EMBL/GenBank/DDBJ databases">
        <title>A chromosome level genome sequence of Diviner's sage (Salvia divinorum).</title>
        <authorList>
            <person name="Ford S.A."/>
            <person name="Ro D.-K."/>
            <person name="Ness R.W."/>
            <person name="Phillips M.A."/>
        </authorList>
    </citation>
    <scope>NUCLEOTIDE SEQUENCE [LARGE SCALE GENOMIC DNA]</scope>
    <source>
        <strain evidence="7">SAF-2024a</strain>
        <tissue evidence="7">Leaf</tissue>
    </source>
</reference>
<evidence type="ECO:0000256" key="3">
    <source>
        <dbReference type="ARBA" id="ARBA00022989"/>
    </source>
</evidence>
<evidence type="ECO:0000256" key="5">
    <source>
        <dbReference type="SAM" id="SignalP"/>
    </source>
</evidence>
<keyword evidence="2" id="KW-0812">Transmembrane</keyword>
<dbReference type="EMBL" id="JBEAFC010000007">
    <property type="protein sequence ID" value="KAL1548534.1"/>
    <property type="molecule type" value="Genomic_DNA"/>
</dbReference>
<organism evidence="7 8">
    <name type="scientific">Salvia divinorum</name>
    <name type="common">Maria pastora</name>
    <name type="synonym">Diviner's sage</name>
    <dbReference type="NCBI Taxonomy" id="28513"/>
    <lineage>
        <taxon>Eukaryota</taxon>
        <taxon>Viridiplantae</taxon>
        <taxon>Streptophyta</taxon>
        <taxon>Embryophyta</taxon>
        <taxon>Tracheophyta</taxon>
        <taxon>Spermatophyta</taxon>
        <taxon>Magnoliopsida</taxon>
        <taxon>eudicotyledons</taxon>
        <taxon>Gunneridae</taxon>
        <taxon>Pentapetalae</taxon>
        <taxon>asterids</taxon>
        <taxon>lamiids</taxon>
        <taxon>Lamiales</taxon>
        <taxon>Lamiaceae</taxon>
        <taxon>Nepetoideae</taxon>
        <taxon>Mentheae</taxon>
        <taxon>Salviinae</taxon>
        <taxon>Salvia</taxon>
        <taxon>Salvia subgen. Calosphace</taxon>
    </lineage>
</organism>
<evidence type="ECO:0000259" key="6">
    <source>
        <dbReference type="Pfam" id="PF01094"/>
    </source>
</evidence>
<keyword evidence="3" id="KW-1133">Transmembrane helix</keyword>
<evidence type="ECO:0000313" key="7">
    <source>
        <dbReference type="EMBL" id="KAL1548534.1"/>
    </source>
</evidence>
<keyword evidence="4" id="KW-0472">Membrane</keyword>
<dbReference type="Pfam" id="PF01094">
    <property type="entry name" value="ANF_receptor"/>
    <property type="match status" value="1"/>
</dbReference>
<evidence type="ECO:0000256" key="4">
    <source>
        <dbReference type="ARBA" id="ARBA00023136"/>
    </source>
</evidence>
<evidence type="ECO:0000313" key="8">
    <source>
        <dbReference type="Proteomes" id="UP001567538"/>
    </source>
</evidence>
<dbReference type="Proteomes" id="UP001567538">
    <property type="component" value="Unassembled WGS sequence"/>
</dbReference>
<dbReference type="InterPro" id="IPR028082">
    <property type="entry name" value="Peripla_BP_I"/>
</dbReference>
<dbReference type="PANTHER" id="PTHR34836">
    <property type="entry name" value="OS06G0188250 PROTEIN"/>
    <property type="match status" value="1"/>
</dbReference>
<feature type="chain" id="PRO_5044783334" evidence="5">
    <location>
        <begin position="24"/>
        <end position="212"/>
    </location>
</feature>
<dbReference type="AlphaFoldDB" id="A0ABD1GX18"/>
<feature type="domain" description="Receptor ligand binding region" evidence="6">
    <location>
        <begin position="47"/>
        <end position="206"/>
    </location>
</feature>
<proteinExistence type="predicted"/>
<keyword evidence="5" id="KW-0732">Signal</keyword>
<accession>A0ABD1GX18</accession>
<protein>
    <submittedName>
        <fullName evidence="7">Glutamate receptor 2.7-like</fullName>
    </submittedName>
</protein>
<dbReference type="GO" id="GO:0016020">
    <property type="term" value="C:membrane"/>
    <property type="evidence" value="ECO:0007669"/>
    <property type="project" value="UniProtKB-SubCell"/>
</dbReference>
<name>A0ABD1GX18_SALDI</name>
<dbReference type="SUPFAM" id="SSF53822">
    <property type="entry name" value="Periplasmic binding protein-like I"/>
    <property type="match status" value="1"/>
</dbReference>
<dbReference type="PANTHER" id="PTHR34836:SF1">
    <property type="entry name" value="OS09G0428600 PROTEIN"/>
    <property type="match status" value="1"/>
</dbReference>
<evidence type="ECO:0000256" key="2">
    <source>
        <dbReference type="ARBA" id="ARBA00022692"/>
    </source>
</evidence>
<dbReference type="InterPro" id="IPR001828">
    <property type="entry name" value="ANF_lig-bd_rcpt"/>
</dbReference>